<accession>G2P652</accession>
<feature type="compositionally biased region" description="Low complexity" evidence="1">
    <location>
        <begin position="29"/>
        <end position="65"/>
    </location>
</feature>
<evidence type="ECO:0008006" key="5">
    <source>
        <dbReference type="Google" id="ProtNLM"/>
    </source>
</evidence>
<evidence type="ECO:0000313" key="3">
    <source>
        <dbReference type="EMBL" id="AEM85813.1"/>
    </source>
</evidence>
<dbReference type="RefSeq" id="WP_014059298.1">
    <property type="nucleotide sequence ID" value="NC_015957.1"/>
</dbReference>
<dbReference type="Proteomes" id="UP000008703">
    <property type="component" value="Chromosome"/>
</dbReference>
<evidence type="ECO:0000256" key="1">
    <source>
        <dbReference type="SAM" id="MobiDB-lite"/>
    </source>
</evidence>
<protein>
    <recommendedName>
        <fullName evidence="5">Lipoprotein</fullName>
    </recommendedName>
</protein>
<evidence type="ECO:0000313" key="4">
    <source>
        <dbReference type="Proteomes" id="UP000008703"/>
    </source>
</evidence>
<dbReference type="HOGENOM" id="CLU_114133_0_0_11"/>
<evidence type="ECO:0000256" key="2">
    <source>
        <dbReference type="SAM" id="SignalP"/>
    </source>
</evidence>
<feature type="region of interest" description="Disordered" evidence="1">
    <location>
        <begin position="133"/>
        <end position="153"/>
    </location>
</feature>
<feature type="region of interest" description="Disordered" evidence="1">
    <location>
        <begin position="29"/>
        <end position="72"/>
    </location>
</feature>
<keyword evidence="4" id="KW-1185">Reference proteome</keyword>
<dbReference type="eggNOG" id="ENOG5031PXH">
    <property type="taxonomic scope" value="Bacteria"/>
</dbReference>
<feature type="chain" id="PRO_5039425948" description="Lipoprotein" evidence="2">
    <location>
        <begin position="28"/>
        <end position="216"/>
    </location>
</feature>
<organism evidence="3 4">
    <name type="scientific">Streptomyces violaceusniger (strain Tu 4113)</name>
    <dbReference type="NCBI Taxonomy" id="653045"/>
    <lineage>
        <taxon>Bacteria</taxon>
        <taxon>Bacillati</taxon>
        <taxon>Actinomycetota</taxon>
        <taxon>Actinomycetes</taxon>
        <taxon>Kitasatosporales</taxon>
        <taxon>Streptomycetaceae</taxon>
        <taxon>Streptomyces</taxon>
        <taxon>Streptomyces violaceusniger group</taxon>
    </lineage>
</organism>
<dbReference type="AlphaFoldDB" id="G2P652"/>
<keyword evidence="2" id="KW-0732">Signal</keyword>
<sequence>MARPESGKRFIGWAAAATLLAAAPLMAACSGGSQSSSVSQSSSASPSADTSNDSDASSGDGSRAQEGGQSTVPSAVGAWVSAVIEKDAKRVCLLSAVPGGGSTPKAATSQTCNASMTEKLGPGLDAMSQAFSPQNVSGKPTVKVDAPTPKGDEAVVPASKITVDGKPLRAIMLSHSNGDDPKSFKSNVKTDKIDGKWYIGDFNMGNGNQTLRPQGQ</sequence>
<dbReference type="PROSITE" id="PS51257">
    <property type="entry name" value="PROKAR_LIPOPROTEIN"/>
    <property type="match status" value="1"/>
</dbReference>
<proteinExistence type="predicted"/>
<gene>
    <name evidence="3" type="ORF">Strvi_6355</name>
</gene>
<name>G2P652_STRV4</name>
<reference evidence="3" key="1">
    <citation type="submission" date="2011-08" db="EMBL/GenBank/DDBJ databases">
        <title>Complete sequence of chromosome of Streptomyces violaceusniger Tu 4113.</title>
        <authorList>
            <consortium name="US DOE Joint Genome Institute"/>
            <person name="Lucas S."/>
            <person name="Han J."/>
            <person name="Lapidus A."/>
            <person name="Cheng J.-F."/>
            <person name="Goodwin L."/>
            <person name="Pitluck S."/>
            <person name="Peters L."/>
            <person name="Ivanova N."/>
            <person name="Daligault H."/>
            <person name="Detter J.C."/>
            <person name="Han C."/>
            <person name="Tapia R."/>
            <person name="Land M."/>
            <person name="Hauser L."/>
            <person name="Kyrpides N."/>
            <person name="Ivanova N."/>
            <person name="Pagani I."/>
            <person name="Hagen A."/>
            <person name="Katz L."/>
            <person name="Fiedler H.-P."/>
            <person name="Keasling J."/>
            <person name="Fortman J."/>
            <person name="Woyke T."/>
        </authorList>
    </citation>
    <scope>NUCLEOTIDE SEQUENCE [LARGE SCALE GENOMIC DNA]</scope>
    <source>
        <strain evidence="3">Tu 4113</strain>
    </source>
</reference>
<feature type="signal peptide" evidence="2">
    <location>
        <begin position="1"/>
        <end position="27"/>
    </location>
</feature>
<dbReference type="KEGG" id="svl:Strvi_6355"/>
<dbReference type="EMBL" id="CP002994">
    <property type="protein sequence ID" value="AEM85813.1"/>
    <property type="molecule type" value="Genomic_DNA"/>
</dbReference>